<reference evidence="3" key="1">
    <citation type="submission" date="2012-07" db="EMBL/GenBank/DDBJ databases">
        <title>Genome of the Chinese tree shrew, a rising model animal genetically related to primates.</title>
        <authorList>
            <person name="Zhang G."/>
            <person name="Fan Y."/>
            <person name="Yao Y."/>
            <person name="Huang Z."/>
        </authorList>
    </citation>
    <scope>NUCLEOTIDE SEQUENCE [LARGE SCALE GENOMIC DNA]</scope>
</reference>
<evidence type="ECO:0000256" key="1">
    <source>
        <dbReference type="SAM" id="MobiDB-lite"/>
    </source>
</evidence>
<name>L9JNT2_TUPCH</name>
<protein>
    <submittedName>
        <fullName evidence="2">Uncharacterized protein</fullName>
    </submittedName>
</protein>
<organism evidence="2 3">
    <name type="scientific">Tupaia chinensis</name>
    <name type="common">Chinese tree shrew</name>
    <name type="synonym">Tupaia belangeri chinensis</name>
    <dbReference type="NCBI Taxonomy" id="246437"/>
    <lineage>
        <taxon>Eukaryota</taxon>
        <taxon>Metazoa</taxon>
        <taxon>Chordata</taxon>
        <taxon>Craniata</taxon>
        <taxon>Vertebrata</taxon>
        <taxon>Euteleostomi</taxon>
        <taxon>Mammalia</taxon>
        <taxon>Eutheria</taxon>
        <taxon>Euarchontoglires</taxon>
        <taxon>Scandentia</taxon>
        <taxon>Tupaiidae</taxon>
        <taxon>Tupaia</taxon>
    </lineage>
</organism>
<keyword evidence="3" id="KW-1185">Reference proteome</keyword>
<evidence type="ECO:0000313" key="3">
    <source>
        <dbReference type="Proteomes" id="UP000011518"/>
    </source>
</evidence>
<dbReference type="AlphaFoldDB" id="L9JNT2"/>
<feature type="region of interest" description="Disordered" evidence="1">
    <location>
        <begin position="133"/>
        <end position="162"/>
    </location>
</feature>
<gene>
    <name evidence="2" type="ORF">TREES_T100016168</name>
</gene>
<dbReference type="EMBL" id="KB320962">
    <property type="protein sequence ID" value="ELW51944.1"/>
    <property type="molecule type" value="Genomic_DNA"/>
</dbReference>
<accession>L9JNT2</accession>
<evidence type="ECO:0000313" key="2">
    <source>
        <dbReference type="EMBL" id="ELW51944.1"/>
    </source>
</evidence>
<proteinExistence type="predicted"/>
<reference evidence="3" key="2">
    <citation type="journal article" date="2013" name="Nat. Commun.">
        <title>Genome of the Chinese tree shrew.</title>
        <authorList>
            <person name="Fan Y."/>
            <person name="Huang Z.Y."/>
            <person name="Cao C.C."/>
            <person name="Chen C.S."/>
            <person name="Chen Y.X."/>
            <person name="Fan D.D."/>
            <person name="He J."/>
            <person name="Hou H.L."/>
            <person name="Hu L."/>
            <person name="Hu X.T."/>
            <person name="Jiang X.T."/>
            <person name="Lai R."/>
            <person name="Lang Y.S."/>
            <person name="Liang B."/>
            <person name="Liao S.G."/>
            <person name="Mu D."/>
            <person name="Ma Y.Y."/>
            <person name="Niu Y.Y."/>
            <person name="Sun X.Q."/>
            <person name="Xia J.Q."/>
            <person name="Xiao J."/>
            <person name="Xiong Z.Q."/>
            <person name="Xu L."/>
            <person name="Yang L."/>
            <person name="Zhang Y."/>
            <person name="Zhao W."/>
            <person name="Zhao X.D."/>
            <person name="Zheng Y.T."/>
            <person name="Zhou J.M."/>
            <person name="Zhu Y.B."/>
            <person name="Zhang G.J."/>
            <person name="Wang J."/>
            <person name="Yao Y.G."/>
        </authorList>
    </citation>
    <scope>NUCLEOTIDE SEQUENCE [LARGE SCALE GENOMIC DNA]</scope>
</reference>
<sequence>MAFPLNYRTARFAFCPALDYRCAFIKNARSIPYGLAMGPAGEQSLHFNPGREQVRCTAEMKMLRMQFMEETVTIMASVVFVWNSPGLTEVGAGGPVVGEMDLLQEDLISEFLFQLLVSTSEFEAKYDPKYSTQSKMEISDQEDNKMKQQANGSSRGWPPKAWQEGAGICQRRHEQEVGGVFWELECEELKQ</sequence>
<dbReference type="InParanoid" id="L9JNT2"/>
<dbReference type="Proteomes" id="UP000011518">
    <property type="component" value="Unassembled WGS sequence"/>
</dbReference>